<dbReference type="OrthoDB" id="11496at2157"/>
<evidence type="ECO:0000313" key="3">
    <source>
        <dbReference type="Proteomes" id="UP000451471"/>
    </source>
</evidence>
<comment type="caution">
    <text evidence="2">The sequence shown here is derived from an EMBL/GenBank/DDBJ whole genome shotgun (WGS) entry which is preliminary data.</text>
</comment>
<dbReference type="Proteomes" id="UP000451471">
    <property type="component" value="Unassembled WGS sequence"/>
</dbReference>
<dbReference type="EMBL" id="WSZK01000033">
    <property type="protein sequence ID" value="MWG36249.1"/>
    <property type="molecule type" value="Genomic_DNA"/>
</dbReference>
<name>A0A6B0GRI8_9EURY</name>
<organism evidence="2 3">
    <name type="scientific">Halomarina oriensis</name>
    <dbReference type="NCBI Taxonomy" id="671145"/>
    <lineage>
        <taxon>Archaea</taxon>
        <taxon>Methanobacteriati</taxon>
        <taxon>Methanobacteriota</taxon>
        <taxon>Stenosarchaea group</taxon>
        <taxon>Halobacteria</taxon>
        <taxon>Halobacteriales</taxon>
        <taxon>Natronomonadaceae</taxon>
        <taxon>Halomarina</taxon>
    </lineage>
</organism>
<evidence type="ECO:0000259" key="1">
    <source>
        <dbReference type="Pfam" id="PF26485"/>
    </source>
</evidence>
<evidence type="ECO:0000313" key="2">
    <source>
        <dbReference type="EMBL" id="MWG36249.1"/>
    </source>
</evidence>
<gene>
    <name evidence="2" type="ORF">GQS65_17470</name>
</gene>
<keyword evidence="3" id="KW-1185">Reference proteome</keyword>
<dbReference type="InterPro" id="IPR058469">
    <property type="entry name" value="DUF8156"/>
</dbReference>
<accession>A0A6B0GRI8</accession>
<sequence length="88" mass="10562">MGRTNLTFRDLLRGVEDRWADFRRALRRDDQFVLDRLFEYAHEHADAGSYLNHRSPLMPVFVSIDLEQEKRIDELEGRLDDIEDDLNR</sequence>
<dbReference type="AlphaFoldDB" id="A0A6B0GRI8"/>
<protein>
    <recommendedName>
        <fullName evidence="1">DUF8156 domain-containing protein</fullName>
    </recommendedName>
</protein>
<feature type="domain" description="DUF8156" evidence="1">
    <location>
        <begin position="1"/>
        <end position="87"/>
    </location>
</feature>
<reference evidence="2 3" key="1">
    <citation type="submission" date="2019-12" db="EMBL/GenBank/DDBJ databases">
        <title>Halocatena pleomorpha gen. nov. sp. nov., an extremely halophilic archaeon of family Halobacteriaceae isolated from saltpan soil.</title>
        <authorList>
            <person name="Pal Y."/>
            <person name="Verma A."/>
            <person name="Krishnamurthi S."/>
            <person name="Kumar P."/>
        </authorList>
    </citation>
    <scope>NUCLEOTIDE SEQUENCE [LARGE SCALE GENOMIC DNA]</scope>
    <source>
        <strain evidence="2 3">JCM 16495</strain>
    </source>
</reference>
<dbReference type="Pfam" id="PF26485">
    <property type="entry name" value="DUF8156"/>
    <property type="match status" value="1"/>
</dbReference>
<dbReference type="RefSeq" id="WP_158205912.1">
    <property type="nucleotide sequence ID" value="NZ_WSZK01000033.1"/>
</dbReference>
<proteinExistence type="predicted"/>